<comment type="caution">
    <text evidence="1">The sequence shown here is derived from an EMBL/GenBank/DDBJ whole genome shotgun (WGS) entry which is preliminary data.</text>
</comment>
<sequence>MSNRNTWRLFRTLIDPAQTRTETQKHLQRAIHAFDGDTAKMAEVLRAKYLCTNQDSRGSAYSYAGSENTELDRPFQLHDLKAALAKMKRGTAPGRDKDFLGGGQDAEEEEWKI</sequence>
<dbReference type="EMBL" id="CM023472">
    <property type="protein sequence ID" value="KAH7958244.1"/>
    <property type="molecule type" value="Genomic_DNA"/>
</dbReference>
<accession>A0ACB8D1U6</accession>
<evidence type="ECO:0000313" key="2">
    <source>
        <dbReference type="Proteomes" id="UP000821865"/>
    </source>
</evidence>
<name>A0ACB8D1U6_DERSI</name>
<keyword evidence="2" id="KW-1185">Reference proteome</keyword>
<organism evidence="1 2">
    <name type="scientific">Dermacentor silvarum</name>
    <name type="common">Tick</name>
    <dbReference type="NCBI Taxonomy" id="543639"/>
    <lineage>
        <taxon>Eukaryota</taxon>
        <taxon>Metazoa</taxon>
        <taxon>Ecdysozoa</taxon>
        <taxon>Arthropoda</taxon>
        <taxon>Chelicerata</taxon>
        <taxon>Arachnida</taxon>
        <taxon>Acari</taxon>
        <taxon>Parasitiformes</taxon>
        <taxon>Ixodida</taxon>
        <taxon>Ixodoidea</taxon>
        <taxon>Ixodidae</taxon>
        <taxon>Rhipicephalinae</taxon>
        <taxon>Dermacentor</taxon>
    </lineage>
</organism>
<protein>
    <submittedName>
        <fullName evidence="1">Uncharacterized protein</fullName>
    </submittedName>
</protein>
<gene>
    <name evidence="1" type="ORF">HPB49_000194</name>
</gene>
<proteinExistence type="predicted"/>
<dbReference type="Proteomes" id="UP000821865">
    <property type="component" value="Chromosome 3"/>
</dbReference>
<evidence type="ECO:0000313" key="1">
    <source>
        <dbReference type="EMBL" id="KAH7958244.1"/>
    </source>
</evidence>
<reference evidence="1" key="1">
    <citation type="submission" date="2020-05" db="EMBL/GenBank/DDBJ databases">
        <title>Large-scale comparative analyses of tick genomes elucidate their genetic diversity and vector capacities.</title>
        <authorList>
            <person name="Jia N."/>
            <person name="Wang J."/>
            <person name="Shi W."/>
            <person name="Du L."/>
            <person name="Sun Y."/>
            <person name="Zhan W."/>
            <person name="Jiang J."/>
            <person name="Wang Q."/>
            <person name="Zhang B."/>
            <person name="Ji P."/>
            <person name="Sakyi L.B."/>
            <person name="Cui X."/>
            <person name="Yuan T."/>
            <person name="Jiang B."/>
            <person name="Yang W."/>
            <person name="Lam T.T.-Y."/>
            <person name="Chang Q."/>
            <person name="Ding S."/>
            <person name="Wang X."/>
            <person name="Zhu J."/>
            <person name="Ruan X."/>
            <person name="Zhao L."/>
            <person name="Wei J."/>
            <person name="Que T."/>
            <person name="Du C."/>
            <person name="Cheng J."/>
            <person name="Dai P."/>
            <person name="Han X."/>
            <person name="Huang E."/>
            <person name="Gao Y."/>
            <person name="Liu J."/>
            <person name="Shao H."/>
            <person name="Ye R."/>
            <person name="Li L."/>
            <person name="Wei W."/>
            <person name="Wang X."/>
            <person name="Wang C."/>
            <person name="Yang T."/>
            <person name="Huo Q."/>
            <person name="Li W."/>
            <person name="Guo W."/>
            <person name="Chen H."/>
            <person name="Zhou L."/>
            <person name="Ni X."/>
            <person name="Tian J."/>
            <person name="Zhou Y."/>
            <person name="Sheng Y."/>
            <person name="Liu T."/>
            <person name="Pan Y."/>
            <person name="Xia L."/>
            <person name="Li J."/>
            <person name="Zhao F."/>
            <person name="Cao W."/>
        </authorList>
    </citation>
    <scope>NUCLEOTIDE SEQUENCE</scope>
    <source>
        <strain evidence="1">Dsil-2018</strain>
    </source>
</reference>